<dbReference type="OrthoDB" id="1643408at2"/>
<evidence type="ECO:0000256" key="4">
    <source>
        <dbReference type="ARBA" id="ARBA00023002"/>
    </source>
</evidence>
<name>A0A4R6N883_9BURK</name>
<dbReference type="SUPFAM" id="SSF52218">
    <property type="entry name" value="Flavoproteins"/>
    <property type="match status" value="1"/>
</dbReference>
<dbReference type="InterPro" id="IPR005025">
    <property type="entry name" value="FMN_Rdtase-like_dom"/>
</dbReference>
<sequence>MSEFHIVAISGSPSARSRSLALLQLALARLESVSASQRLILPRELPAQALLHADVREPQIAQALAALATADVVLVATPIYKAAYSGALKLLLDLLPQDGLRGKIVLPLATGGSAAHLLALDYSLRPLLTALGARHILDGVFATDAQLTAHESGYLPDAALLQRLDRALEGLPQAQAVRCRDVRDPAQALTR</sequence>
<evidence type="ECO:0000256" key="1">
    <source>
        <dbReference type="ARBA" id="ARBA00005990"/>
    </source>
</evidence>
<dbReference type="Proteomes" id="UP000295357">
    <property type="component" value="Unassembled WGS sequence"/>
</dbReference>
<feature type="domain" description="NADPH-dependent FMN reductase-like" evidence="5">
    <location>
        <begin position="5"/>
        <end position="145"/>
    </location>
</feature>
<dbReference type="PANTHER" id="PTHR43408">
    <property type="entry name" value="FMN REDUCTASE (NADPH)"/>
    <property type="match status" value="1"/>
</dbReference>
<accession>A0A4R6N883</accession>
<keyword evidence="7" id="KW-1185">Reference proteome</keyword>
<proteinExistence type="inferred from homology"/>
<protein>
    <submittedName>
        <fullName evidence="6">FMN reductase</fullName>
    </submittedName>
</protein>
<dbReference type="GO" id="GO:0046306">
    <property type="term" value="P:alkanesulfonate catabolic process"/>
    <property type="evidence" value="ECO:0007669"/>
    <property type="project" value="InterPro"/>
</dbReference>
<evidence type="ECO:0000256" key="3">
    <source>
        <dbReference type="ARBA" id="ARBA00022643"/>
    </source>
</evidence>
<dbReference type="AlphaFoldDB" id="A0A4R6N883"/>
<comment type="caution">
    <text evidence="6">The sequence shown here is derived from an EMBL/GenBank/DDBJ whole genome shotgun (WGS) entry which is preliminary data.</text>
</comment>
<evidence type="ECO:0000256" key="2">
    <source>
        <dbReference type="ARBA" id="ARBA00022630"/>
    </source>
</evidence>
<dbReference type="GO" id="GO:0008752">
    <property type="term" value="F:FMN reductase [NAD(P)H] activity"/>
    <property type="evidence" value="ECO:0007669"/>
    <property type="project" value="InterPro"/>
</dbReference>
<reference evidence="6 7" key="1">
    <citation type="submission" date="2019-03" db="EMBL/GenBank/DDBJ databases">
        <title>Genomic Encyclopedia of Type Strains, Phase IV (KMG-IV): sequencing the most valuable type-strain genomes for metagenomic binning, comparative biology and taxonomic classification.</title>
        <authorList>
            <person name="Goeker M."/>
        </authorList>
    </citation>
    <scope>NUCLEOTIDE SEQUENCE [LARGE SCALE GENOMIC DNA]</scope>
    <source>
        <strain evidence="6 7">DSM 25082</strain>
    </source>
</reference>
<evidence type="ECO:0000313" key="7">
    <source>
        <dbReference type="Proteomes" id="UP000295357"/>
    </source>
</evidence>
<evidence type="ECO:0000313" key="6">
    <source>
        <dbReference type="EMBL" id="TDP11337.1"/>
    </source>
</evidence>
<dbReference type="Gene3D" id="3.40.50.360">
    <property type="match status" value="1"/>
</dbReference>
<evidence type="ECO:0000259" key="5">
    <source>
        <dbReference type="Pfam" id="PF03358"/>
    </source>
</evidence>
<keyword evidence="4" id="KW-0560">Oxidoreductase</keyword>
<dbReference type="NCBIfam" id="TIGR03567">
    <property type="entry name" value="FMN_reduc_SsuE"/>
    <property type="match status" value="1"/>
</dbReference>
<keyword evidence="2" id="KW-0285">Flavoprotein</keyword>
<dbReference type="InterPro" id="IPR029039">
    <property type="entry name" value="Flavoprotein-like_sf"/>
</dbReference>
<dbReference type="EMBL" id="SNXE01000003">
    <property type="protein sequence ID" value="TDP11337.1"/>
    <property type="molecule type" value="Genomic_DNA"/>
</dbReference>
<keyword evidence="3" id="KW-0288">FMN</keyword>
<dbReference type="PANTHER" id="PTHR43408:SF1">
    <property type="entry name" value="FMN REDUCTASE (NADPH)"/>
    <property type="match status" value="1"/>
</dbReference>
<dbReference type="Pfam" id="PF03358">
    <property type="entry name" value="FMN_red"/>
    <property type="match status" value="1"/>
</dbReference>
<comment type="similarity">
    <text evidence="1">Belongs to the SsuE family.</text>
</comment>
<dbReference type="InterPro" id="IPR020048">
    <property type="entry name" value="NADPH-dep_FMN_reduc_SsuE"/>
</dbReference>
<gene>
    <name evidence="6" type="ORF">DFR39_103263</name>
</gene>
<organism evidence="6 7">
    <name type="scientific">Roseateles asaccharophilus</name>
    <dbReference type="NCBI Taxonomy" id="582607"/>
    <lineage>
        <taxon>Bacteria</taxon>
        <taxon>Pseudomonadati</taxon>
        <taxon>Pseudomonadota</taxon>
        <taxon>Betaproteobacteria</taxon>
        <taxon>Burkholderiales</taxon>
        <taxon>Sphaerotilaceae</taxon>
        <taxon>Roseateles</taxon>
    </lineage>
</organism>
<dbReference type="InterPro" id="IPR051814">
    <property type="entry name" value="NAD(P)H-dep_FMN_reductase"/>
</dbReference>
<dbReference type="RefSeq" id="WP_133603236.1">
    <property type="nucleotide sequence ID" value="NZ_JAUFPJ010000006.1"/>
</dbReference>